<dbReference type="Proteomes" id="UP000585474">
    <property type="component" value="Unassembled WGS sequence"/>
</dbReference>
<evidence type="ECO:0000313" key="1">
    <source>
        <dbReference type="EMBL" id="GFZ04544.1"/>
    </source>
</evidence>
<dbReference type="OrthoDB" id="777898at2759"/>
<evidence type="ECO:0000313" key="2">
    <source>
        <dbReference type="Proteomes" id="UP000585474"/>
    </source>
</evidence>
<name>A0A7J0G189_9ERIC</name>
<protein>
    <submittedName>
        <fullName evidence="1">Uncharacterized protein</fullName>
    </submittedName>
</protein>
<organism evidence="1 2">
    <name type="scientific">Actinidia rufa</name>
    <dbReference type="NCBI Taxonomy" id="165716"/>
    <lineage>
        <taxon>Eukaryota</taxon>
        <taxon>Viridiplantae</taxon>
        <taxon>Streptophyta</taxon>
        <taxon>Embryophyta</taxon>
        <taxon>Tracheophyta</taxon>
        <taxon>Spermatophyta</taxon>
        <taxon>Magnoliopsida</taxon>
        <taxon>eudicotyledons</taxon>
        <taxon>Gunneridae</taxon>
        <taxon>Pentapetalae</taxon>
        <taxon>asterids</taxon>
        <taxon>Ericales</taxon>
        <taxon>Actinidiaceae</taxon>
        <taxon>Actinidia</taxon>
    </lineage>
</organism>
<sequence length="321" mass="36981">MEEGKRRRKERRTVVAVDKNEESMSEACFSFEVARFRIRYLKGFFISAAEYHFGADAIASRDKYGRDLASSVMRRAEAVYRDFNTNINVEKIVGAVDAKTCDMHSSRKTWVRHPHHYGKPQGPRLWFLQESRHSSCFRNKLSTVIYPFCLISEVQIQLISAPLRVHISTEPHIISEIHFVLWAISKWRPSSRFTEASVLSMSQSQPLRSCSKSPASWRHWRKKTRQTSRIPPMRIDEHLSAGKVYLLLPASRAPREALESEMAFIESTCEKRHKRTQRRSSKVLPMVTEGSGFKVERPLAAVAGYGTGFPDHRLGSYRSYS</sequence>
<gene>
    <name evidence="1" type="ORF">Acr_17g0001160</name>
</gene>
<reference evidence="1 2" key="1">
    <citation type="submission" date="2019-07" db="EMBL/GenBank/DDBJ databases">
        <title>De Novo Assembly of kiwifruit Actinidia rufa.</title>
        <authorList>
            <person name="Sugita-Konishi S."/>
            <person name="Sato K."/>
            <person name="Mori E."/>
            <person name="Abe Y."/>
            <person name="Kisaki G."/>
            <person name="Hamano K."/>
            <person name="Suezawa K."/>
            <person name="Otani M."/>
            <person name="Fukuda T."/>
            <person name="Manabe T."/>
            <person name="Gomi K."/>
            <person name="Tabuchi M."/>
            <person name="Akimitsu K."/>
            <person name="Kataoka I."/>
        </authorList>
    </citation>
    <scope>NUCLEOTIDE SEQUENCE [LARGE SCALE GENOMIC DNA]</scope>
    <source>
        <strain evidence="2">cv. Fuchu</strain>
    </source>
</reference>
<comment type="caution">
    <text evidence="1">The sequence shown here is derived from an EMBL/GenBank/DDBJ whole genome shotgun (WGS) entry which is preliminary data.</text>
</comment>
<dbReference type="AlphaFoldDB" id="A0A7J0G189"/>
<proteinExistence type="predicted"/>
<accession>A0A7J0G189</accession>
<keyword evidence="2" id="KW-1185">Reference proteome</keyword>
<dbReference type="EMBL" id="BJWL01000017">
    <property type="protein sequence ID" value="GFZ04544.1"/>
    <property type="molecule type" value="Genomic_DNA"/>
</dbReference>